<keyword evidence="9" id="KW-1185">Reference proteome</keyword>
<dbReference type="Pfam" id="PF07992">
    <property type="entry name" value="Pyr_redox_2"/>
    <property type="match status" value="1"/>
</dbReference>
<dbReference type="PRINTS" id="PR00368">
    <property type="entry name" value="FADPNR"/>
</dbReference>
<evidence type="ECO:0000256" key="5">
    <source>
        <dbReference type="ARBA" id="ARBA00023002"/>
    </source>
</evidence>
<dbReference type="InterPro" id="IPR016156">
    <property type="entry name" value="FAD/NAD-linked_Rdtase_dimer_sf"/>
</dbReference>
<evidence type="ECO:0000256" key="6">
    <source>
        <dbReference type="ARBA" id="ARBA00023284"/>
    </source>
</evidence>
<proteinExistence type="inferred from homology"/>
<organism evidence="8 9">
    <name type="scientific">Desulfolithobacter dissulfuricans</name>
    <dbReference type="NCBI Taxonomy" id="2795293"/>
    <lineage>
        <taxon>Bacteria</taxon>
        <taxon>Pseudomonadati</taxon>
        <taxon>Thermodesulfobacteriota</taxon>
        <taxon>Desulfobulbia</taxon>
        <taxon>Desulfobulbales</taxon>
        <taxon>Desulfobulbaceae</taxon>
        <taxon>Desulfolithobacter</taxon>
    </lineage>
</organism>
<evidence type="ECO:0000259" key="7">
    <source>
        <dbReference type="PROSITE" id="PS50206"/>
    </source>
</evidence>
<dbReference type="KEGG" id="ddu:GF1_20450"/>
<protein>
    <submittedName>
        <fullName evidence="8">Pyridine nucleotide-disulfide oxidoreductase</fullName>
    </submittedName>
</protein>
<keyword evidence="6" id="KW-0676">Redox-active center</keyword>
<name>A0A915U1V9_9BACT</name>
<evidence type="ECO:0000256" key="2">
    <source>
        <dbReference type="ARBA" id="ARBA00009130"/>
    </source>
</evidence>
<evidence type="ECO:0000256" key="1">
    <source>
        <dbReference type="ARBA" id="ARBA00001974"/>
    </source>
</evidence>
<dbReference type="InterPro" id="IPR036188">
    <property type="entry name" value="FAD/NAD-bd_sf"/>
</dbReference>
<reference evidence="8" key="1">
    <citation type="submission" date="2020-12" db="EMBL/GenBank/DDBJ databases">
        <title>Desulfobium dissulfuricans gen. nov., sp. nov., a novel mesophilic, sulfate-reducing bacterium isolated from a deep-sea hydrothermal vent.</title>
        <authorList>
            <person name="Hashimoto Y."/>
            <person name="Tame A."/>
            <person name="Sawayama S."/>
            <person name="Miyazaki J."/>
            <person name="Takai K."/>
            <person name="Nakagawa S."/>
        </authorList>
    </citation>
    <scope>NUCLEOTIDE SEQUENCE</scope>
    <source>
        <strain evidence="8">GF1</strain>
    </source>
</reference>
<dbReference type="Proteomes" id="UP001063350">
    <property type="component" value="Chromosome"/>
</dbReference>
<dbReference type="PANTHER" id="PTHR43429:SF1">
    <property type="entry name" value="NAD(P)H SULFUR OXIDOREDUCTASE (COA-DEPENDENT)"/>
    <property type="match status" value="1"/>
</dbReference>
<dbReference type="CDD" id="cd00158">
    <property type="entry name" value="RHOD"/>
    <property type="match status" value="1"/>
</dbReference>
<evidence type="ECO:0000313" key="9">
    <source>
        <dbReference type="Proteomes" id="UP001063350"/>
    </source>
</evidence>
<evidence type="ECO:0000256" key="4">
    <source>
        <dbReference type="ARBA" id="ARBA00022827"/>
    </source>
</evidence>
<dbReference type="RefSeq" id="WP_267926418.1">
    <property type="nucleotide sequence ID" value="NZ_AP024233.1"/>
</dbReference>
<comment type="cofactor">
    <cofactor evidence="1">
        <name>FAD</name>
        <dbReference type="ChEBI" id="CHEBI:57692"/>
    </cofactor>
</comment>
<gene>
    <name evidence="8" type="ORF">GF1_20450</name>
</gene>
<dbReference type="AlphaFoldDB" id="A0A915U1V9"/>
<keyword evidence="4" id="KW-0274">FAD</keyword>
<sequence>MSEVKKVLIIGGVAAGPKAACHLKRVKPGWEVTVVDQDSLISYGGCGIPYYVCGDVSDESELRSTSFHMIRDEKFFADAKGVTVLTRTRALSINREEKKVLVENLDTGEQSELPYDKLMLATGARPVVLPVPGTDLDGVFTISDLHKAIEIKKRIARGMVEKAVVIGGGAIGVEMAEALTDLWGVQTSLVEFMPQLLPRIVDWEFAAMLKTHLEEKEVAVYTGEGATELIGNGDGHVVAVKTPERTLEADLVIMAAGVRPRSELAREAGLAVAPWGGIVVNRRLQTTDPDIYAAGDCIATTNLITGKETYAPLGSLANREGRIVGDNMAGIPSTFDGVVGSFIMKAFDRCIAATGLTYEAALAEGFEADYALTAPSDRAHFFPGEAIVVYQMVFDKRTRKVLGLQGFGMMNDSISARIDTAAALISKGATIEDFITVEMAYAPPFSAAVDSINAAAFVADNICAGRLRKVSMRRFLAWMEDFSREPDWAALDIRHPLEATPFVEKFGAERWVAVPYAEVRKRYHEIPDDKTLIILCDAGTRSFEVQVFLDHLGKTNTMVLSGGFNVIRRIGVDWIPQQ</sequence>
<dbReference type="PRINTS" id="PR00411">
    <property type="entry name" value="PNDRDTASEI"/>
</dbReference>
<dbReference type="SUPFAM" id="SSF55424">
    <property type="entry name" value="FAD/NAD-linked reductases, dimerisation (C-terminal) domain"/>
    <property type="match status" value="1"/>
</dbReference>
<dbReference type="PROSITE" id="PS50206">
    <property type="entry name" value="RHODANESE_3"/>
    <property type="match status" value="1"/>
</dbReference>
<keyword evidence="5" id="KW-0560">Oxidoreductase</keyword>
<dbReference type="SUPFAM" id="SSF51905">
    <property type="entry name" value="FAD/NAD(P)-binding domain"/>
    <property type="match status" value="1"/>
</dbReference>
<dbReference type="EMBL" id="AP024233">
    <property type="protein sequence ID" value="BCO09669.1"/>
    <property type="molecule type" value="Genomic_DNA"/>
</dbReference>
<dbReference type="Pfam" id="PF02852">
    <property type="entry name" value="Pyr_redox_dim"/>
    <property type="match status" value="1"/>
</dbReference>
<accession>A0A915U1V9</accession>
<dbReference type="Gene3D" id="3.50.50.60">
    <property type="entry name" value="FAD/NAD(P)-binding domain"/>
    <property type="match status" value="2"/>
</dbReference>
<keyword evidence="3" id="KW-0285">Flavoprotein</keyword>
<dbReference type="InterPro" id="IPR036873">
    <property type="entry name" value="Rhodanese-like_dom_sf"/>
</dbReference>
<feature type="domain" description="Rhodanese" evidence="7">
    <location>
        <begin position="514"/>
        <end position="576"/>
    </location>
</feature>
<evidence type="ECO:0000313" key="8">
    <source>
        <dbReference type="EMBL" id="BCO09669.1"/>
    </source>
</evidence>
<dbReference type="Gene3D" id="3.40.250.10">
    <property type="entry name" value="Rhodanese-like domain"/>
    <property type="match status" value="1"/>
</dbReference>
<dbReference type="PANTHER" id="PTHR43429">
    <property type="entry name" value="PYRIDINE NUCLEOTIDE-DISULFIDE OXIDOREDUCTASE DOMAIN-CONTAINING"/>
    <property type="match status" value="1"/>
</dbReference>
<dbReference type="InterPro" id="IPR004099">
    <property type="entry name" value="Pyr_nucl-diS_OxRdtase_dimer"/>
</dbReference>
<dbReference type="InterPro" id="IPR050260">
    <property type="entry name" value="FAD-bd_OxRdtase"/>
</dbReference>
<comment type="similarity">
    <text evidence="2">Belongs to the class-III pyridine nucleotide-disulfide oxidoreductase family.</text>
</comment>
<dbReference type="InterPro" id="IPR001763">
    <property type="entry name" value="Rhodanese-like_dom"/>
</dbReference>
<dbReference type="SUPFAM" id="SSF52821">
    <property type="entry name" value="Rhodanese/Cell cycle control phosphatase"/>
    <property type="match status" value="1"/>
</dbReference>
<evidence type="ECO:0000256" key="3">
    <source>
        <dbReference type="ARBA" id="ARBA00022630"/>
    </source>
</evidence>
<dbReference type="InterPro" id="IPR023753">
    <property type="entry name" value="FAD/NAD-binding_dom"/>
</dbReference>
<dbReference type="GO" id="GO:0016491">
    <property type="term" value="F:oxidoreductase activity"/>
    <property type="evidence" value="ECO:0007669"/>
    <property type="project" value="UniProtKB-KW"/>
</dbReference>